<keyword evidence="1" id="KW-0560">Oxidoreductase</keyword>
<dbReference type="InterPro" id="IPR032095">
    <property type="entry name" value="Sacchrp_dh-like_C"/>
</dbReference>
<evidence type="ECO:0000313" key="4">
    <source>
        <dbReference type="EMBL" id="GGP22296.1"/>
    </source>
</evidence>
<dbReference type="InterPro" id="IPR051168">
    <property type="entry name" value="AASS"/>
</dbReference>
<organism evidence="4 5">
    <name type="scientific">Thermocladium modestius</name>
    <dbReference type="NCBI Taxonomy" id="62609"/>
    <lineage>
        <taxon>Archaea</taxon>
        <taxon>Thermoproteota</taxon>
        <taxon>Thermoprotei</taxon>
        <taxon>Thermoproteales</taxon>
        <taxon>Thermoproteaceae</taxon>
        <taxon>Thermocladium</taxon>
    </lineage>
</organism>
<sequence length="362" mass="39426">MMGRAVVLGLGPMGRAAAYYLSKYTENEVVGFDISASEVERARSLGINASQADALAGIDSIVKDADVVIGALPQSMADEAVAAVHSVGVPMVDMIFMWKYDEAKAASLRNGAIIVPACGWAPGLTNLLAAAAVSELDDVNQLEIHVGGNPINPSPPLYYSILFSLDSTIDEYVRPATVVRDGRPTTVDPLDEVKAFNTSMIKGDFEEFYTDGLSTLIGTLKVRNMAELTIRWRGHLEAMKLLRRLGLLDDRKLASQVLGKALGRDERDFSITVVEARGSTDGEEAIIRYEGIDYASDQFTSMSRLTGFFAAITANLIIDDYIRGSGLTPIETVYSGDLFGIVMDDLRKVGIKFWRVERRIVD</sequence>
<keyword evidence="5" id="KW-1185">Reference proteome</keyword>
<dbReference type="InterPro" id="IPR036291">
    <property type="entry name" value="NAD(P)-bd_dom_sf"/>
</dbReference>
<gene>
    <name evidence="4" type="ORF">GCM10007981_17790</name>
</gene>
<proteinExistence type="predicted"/>
<reference evidence="4" key="1">
    <citation type="journal article" date="2014" name="Int. J. Syst. Evol. Microbiol.">
        <title>Complete genome sequence of Corynebacterium casei LMG S-19264T (=DSM 44701T), isolated from a smear-ripened cheese.</title>
        <authorList>
            <consortium name="US DOE Joint Genome Institute (JGI-PGF)"/>
            <person name="Walter F."/>
            <person name="Albersmeier A."/>
            <person name="Kalinowski J."/>
            <person name="Ruckert C."/>
        </authorList>
    </citation>
    <scope>NUCLEOTIDE SEQUENCE</scope>
    <source>
        <strain evidence="4">JCM 10088</strain>
    </source>
</reference>
<feature type="domain" description="Saccharopine dehydrogenase NADP binding" evidence="2">
    <location>
        <begin position="6"/>
        <end position="103"/>
    </location>
</feature>
<dbReference type="SUPFAM" id="SSF51735">
    <property type="entry name" value="NAD(P)-binding Rossmann-fold domains"/>
    <property type="match status" value="1"/>
</dbReference>
<dbReference type="PANTHER" id="PTHR11133">
    <property type="entry name" value="SACCHAROPINE DEHYDROGENASE"/>
    <property type="match status" value="1"/>
</dbReference>
<evidence type="ECO:0000313" key="5">
    <source>
        <dbReference type="Proteomes" id="UP000610960"/>
    </source>
</evidence>
<evidence type="ECO:0000259" key="2">
    <source>
        <dbReference type="Pfam" id="PF03435"/>
    </source>
</evidence>
<name>A0A830GY92_9CREN</name>
<protein>
    <submittedName>
        <fullName evidence="4">Saccharopine reductase</fullName>
    </submittedName>
</protein>
<dbReference type="GO" id="GO:0016491">
    <property type="term" value="F:oxidoreductase activity"/>
    <property type="evidence" value="ECO:0007669"/>
    <property type="project" value="UniProtKB-KW"/>
</dbReference>
<dbReference type="SUPFAM" id="SSF55347">
    <property type="entry name" value="Glyceraldehyde-3-phosphate dehydrogenase-like, C-terminal domain"/>
    <property type="match status" value="1"/>
</dbReference>
<dbReference type="Gene3D" id="3.30.360.10">
    <property type="entry name" value="Dihydrodipicolinate Reductase, domain 2"/>
    <property type="match status" value="1"/>
</dbReference>
<dbReference type="Gene3D" id="3.40.50.720">
    <property type="entry name" value="NAD(P)-binding Rossmann-like Domain"/>
    <property type="match status" value="1"/>
</dbReference>
<feature type="domain" description="Saccharopine dehydrogenase-like C-terminal" evidence="3">
    <location>
        <begin position="119"/>
        <end position="351"/>
    </location>
</feature>
<accession>A0A830GY92</accession>
<dbReference type="InterPro" id="IPR005097">
    <property type="entry name" value="Sacchrp_dh_NADP-bd"/>
</dbReference>
<evidence type="ECO:0000259" key="3">
    <source>
        <dbReference type="Pfam" id="PF16653"/>
    </source>
</evidence>
<dbReference type="AlphaFoldDB" id="A0A830GY92"/>
<dbReference type="EMBL" id="BMNL01000004">
    <property type="protein sequence ID" value="GGP22296.1"/>
    <property type="molecule type" value="Genomic_DNA"/>
</dbReference>
<dbReference type="Proteomes" id="UP000610960">
    <property type="component" value="Unassembled WGS sequence"/>
</dbReference>
<comment type="caution">
    <text evidence="4">The sequence shown here is derived from an EMBL/GenBank/DDBJ whole genome shotgun (WGS) entry which is preliminary data.</text>
</comment>
<dbReference type="GO" id="GO:0006813">
    <property type="term" value="P:potassium ion transport"/>
    <property type="evidence" value="ECO:0007669"/>
    <property type="project" value="InterPro"/>
</dbReference>
<dbReference type="PANTHER" id="PTHR11133:SF22">
    <property type="entry name" value="ALPHA-AMINOADIPIC SEMIALDEHYDE SYNTHASE, MITOCHONDRIAL"/>
    <property type="match status" value="1"/>
</dbReference>
<evidence type="ECO:0000256" key="1">
    <source>
        <dbReference type="ARBA" id="ARBA00023002"/>
    </source>
</evidence>
<reference evidence="4" key="2">
    <citation type="submission" date="2020-09" db="EMBL/GenBank/DDBJ databases">
        <authorList>
            <person name="Sun Q."/>
            <person name="Ohkuma M."/>
        </authorList>
    </citation>
    <scope>NUCLEOTIDE SEQUENCE</scope>
    <source>
        <strain evidence="4">JCM 10088</strain>
    </source>
</reference>
<dbReference type="Pfam" id="PF03435">
    <property type="entry name" value="Sacchrp_dh_NADP"/>
    <property type="match status" value="1"/>
</dbReference>
<dbReference type="Pfam" id="PF16653">
    <property type="entry name" value="Sacchrp_dh_C"/>
    <property type="match status" value="1"/>
</dbReference>